<name>A0A2A6E6F0_TANFO</name>
<dbReference type="NCBIfam" id="TIGR04183">
    <property type="entry name" value="Por_Secre_tail"/>
    <property type="match status" value="1"/>
</dbReference>
<organism evidence="2 3">
    <name type="scientific">Tannerella forsythia</name>
    <name type="common">Bacteroides forsythus</name>
    <dbReference type="NCBI Taxonomy" id="28112"/>
    <lineage>
        <taxon>Bacteria</taxon>
        <taxon>Pseudomonadati</taxon>
        <taxon>Bacteroidota</taxon>
        <taxon>Bacteroidia</taxon>
        <taxon>Bacteroidales</taxon>
        <taxon>Tannerellaceae</taxon>
        <taxon>Tannerella</taxon>
    </lineage>
</organism>
<sequence>MPCMVLGKIIGVEIFFFPYISTFEKNELFNSIIMKKSIFLSFSLILLVSAGVWSQENAFGGKYVNAFKADSVVWKCYNENTHKFCETILHGDTVVDGKKWKILQSNCLIVLKGLIRTEGDKVLFTPYPGYENTVHQDYRKQKETVIYDFSLKVGESIPSAGLAPSGKITKIDSVMFEDGHKHKRIHVGEHYSYIEGLGNDQLGLSFILVPAIPTMEGVLSTFMCCHVDNRLLYRNPAFKDCNGNKVSNVTITSGLSGDKVWFAEGQLTVSLKDGRMFNVAVFNAQGMLVAQQQQNRYETRIPFGNEAKGVYFVRIQAGQAVATHKVVHTRNE</sequence>
<proteinExistence type="predicted"/>
<dbReference type="Proteomes" id="UP000219259">
    <property type="component" value="Unassembled WGS sequence"/>
</dbReference>
<accession>A0A2A6E6F0</accession>
<gene>
    <name evidence="2" type="ORF">CLI86_09730</name>
</gene>
<dbReference type="Pfam" id="PF18962">
    <property type="entry name" value="Por_Secre_tail"/>
    <property type="match status" value="1"/>
</dbReference>
<dbReference type="AlphaFoldDB" id="A0A2A6E6F0"/>
<dbReference type="EMBL" id="NSLJ01000026">
    <property type="protein sequence ID" value="PDP43174.1"/>
    <property type="molecule type" value="Genomic_DNA"/>
</dbReference>
<evidence type="ECO:0000313" key="3">
    <source>
        <dbReference type="Proteomes" id="UP000219259"/>
    </source>
</evidence>
<dbReference type="InterPro" id="IPR026444">
    <property type="entry name" value="Secre_tail"/>
</dbReference>
<protein>
    <recommendedName>
        <fullName evidence="1">Secretion system C-terminal sorting domain-containing protein</fullName>
    </recommendedName>
</protein>
<comment type="caution">
    <text evidence="2">The sequence shown here is derived from an EMBL/GenBank/DDBJ whole genome shotgun (WGS) entry which is preliminary data.</text>
</comment>
<evidence type="ECO:0000313" key="2">
    <source>
        <dbReference type="EMBL" id="PDP43174.1"/>
    </source>
</evidence>
<evidence type="ECO:0000259" key="1">
    <source>
        <dbReference type="Pfam" id="PF18962"/>
    </source>
</evidence>
<reference evidence="2 3" key="1">
    <citation type="submission" date="2017-09" db="EMBL/GenBank/DDBJ databases">
        <title>Phase variable restriction modification systems are present in the genome sequences of periodontal pathogens Prevotella intermedia, Tannerella forsythia and Porphyromonas gingivalis.</title>
        <authorList>
            <person name="Haigh R.D."/>
            <person name="Crawford L."/>
            <person name="Ralph J."/>
            <person name="Wanford J."/>
            <person name="Vartoukian S.R."/>
            <person name="Hijazib K."/>
            <person name="Wade W."/>
            <person name="Oggioni M.R."/>
        </authorList>
    </citation>
    <scope>NUCLEOTIDE SEQUENCE [LARGE SCALE GENOMIC DNA]</scope>
    <source>
        <strain evidence="2 3">WW11663</strain>
    </source>
</reference>
<feature type="domain" description="Secretion system C-terminal sorting" evidence="1">
    <location>
        <begin position="264"/>
        <end position="327"/>
    </location>
</feature>